<proteinExistence type="predicted"/>
<comment type="caution">
    <text evidence="1">The sequence shown here is derived from an EMBL/GenBank/DDBJ whole genome shotgun (WGS) entry which is preliminary data.</text>
</comment>
<accession>A0A1F5KHI7</accession>
<evidence type="ECO:0000313" key="2">
    <source>
        <dbReference type="Proteomes" id="UP000177328"/>
    </source>
</evidence>
<evidence type="ECO:0000313" key="1">
    <source>
        <dbReference type="EMBL" id="OGE40407.1"/>
    </source>
</evidence>
<dbReference type="AlphaFoldDB" id="A0A1F5KHI7"/>
<reference evidence="1 2" key="1">
    <citation type="journal article" date="2016" name="Nat. Commun.">
        <title>Thousands of microbial genomes shed light on interconnected biogeochemical processes in an aquifer system.</title>
        <authorList>
            <person name="Anantharaman K."/>
            <person name="Brown C.T."/>
            <person name="Hug L.A."/>
            <person name="Sharon I."/>
            <person name="Castelle C.J."/>
            <person name="Probst A.J."/>
            <person name="Thomas B.C."/>
            <person name="Singh A."/>
            <person name="Wilkins M.J."/>
            <person name="Karaoz U."/>
            <person name="Brodie E.L."/>
            <person name="Williams K.H."/>
            <person name="Hubbard S.S."/>
            <person name="Banfield J.F."/>
        </authorList>
    </citation>
    <scope>NUCLEOTIDE SEQUENCE [LARGE SCALE GENOMIC DNA]</scope>
</reference>
<sequence length="98" mass="10987">MRQITERFLSPNDICEGLLASHQARFEGERGVLLVGPLDRLLRLATFVVEAVALRPRGTVTTYLLPPDVAVPVARNYARAYGYARIAFDNLQFQGARR</sequence>
<gene>
    <name evidence="1" type="ORF">A3D25_00075</name>
</gene>
<organism evidence="1 2">
    <name type="scientific">Candidatus Daviesbacteria bacterium RIFCSPHIGHO2_02_FULL_43_12</name>
    <dbReference type="NCBI Taxonomy" id="1797776"/>
    <lineage>
        <taxon>Bacteria</taxon>
        <taxon>Candidatus Daviesiibacteriota</taxon>
    </lineage>
</organism>
<protein>
    <submittedName>
        <fullName evidence="1">Uncharacterized protein</fullName>
    </submittedName>
</protein>
<dbReference type="EMBL" id="MFDD01000011">
    <property type="protein sequence ID" value="OGE40407.1"/>
    <property type="molecule type" value="Genomic_DNA"/>
</dbReference>
<name>A0A1F5KHI7_9BACT</name>
<dbReference type="Proteomes" id="UP000177328">
    <property type="component" value="Unassembled WGS sequence"/>
</dbReference>